<dbReference type="CDD" id="cd20071">
    <property type="entry name" value="SET_SMYD"/>
    <property type="match status" value="1"/>
</dbReference>
<evidence type="ECO:0008006" key="9">
    <source>
        <dbReference type="Google" id="ProtNLM"/>
    </source>
</evidence>
<dbReference type="PANTHER" id="PTHR12197">
    <property type="entry name" value="HISTONE-LYSINE N-METHYLTRANSFERASE SMYD"/>
    <property type="match status" value="1"/>
</dbReference>
<organism evidence="7 8">
    <name type="scientific">Microdochium trichocladiopsis</name>
    <dbReference type="NCBI Taxonomy" id="1682393"/>
    <lineage>
        <taxon>Eukaryota</taxon>
        <taxon>Fungi</taxon>
        <taxon>Dikarya</taxon>
        <taxon>Ascomycota</taxon>
        <taxon>Pezizomycotina</taxon>
        <taxon>Sordariomycetes</taxon>
        <taxon>Xylariomycetidae</taxon>
        <taxon>Xylariales</taxon>
        <taxon>Microdochiaceae</taxon>
        <taxon>Microdochium</taxon>
    </lineage>
</organism>
<evidence type="ECO:0000313" key="7">
    <source>
        <dbReference type="EMBL" id="KAH7030762.1"/>
    </source>
</evidence>
<dbReference type="InterPro" id="IPR050869">
    <property type="entry name" value="H3K4_H4K5_MeTrfase"/>
</dbReference>
<keyword evidence="1" id="KW-0479">Metal-binding</keyword>
<proteinExistence type="predicted"/>
<keyword evidence="2 4" id="KW-0863">Zinc-finger</keyword>
<protein>
    <recommendedName>
        <fullName evidence="9">Suppressor of anucleate metulae protein B</fullName>
    </recommendedName>
</protein>
<dbReference type="AlphaFoldDB" id="A0A9P8Y6A8"/>
<evidence type="ECO:0000259" key="5">
    <source>
        <dbReference type="PROSITE" id="PS50280"/>
    </source>
</evidence>
<sequence>MALRRLPRRAPLHSQLRGAKPWTELWDTPAAGTPLQLLFTAAGMADHVEVRPSGIAGAGRGLFARKKFAPGDVVVSVDRPLAAECEYDRMLDTCSWCFHRSITEPEERAQAASMGLPMGFIEVKACSGCRRVAYCSKKCQSKAWKQDHKYECKIIGVPGRPPLPPPVRAVIKLLGRLKADPTGSSSKLLELLTFRPFEGGAGLDEFERNNKARLDDFNTLAHAAWFYSDKPNFDFASGELIAKGFLFAFYSNQVRISSPLDEGQYGSCFDPLICSANHSCEPNAIITFAQPRQFIRALKPIKAGDEVLVHYVDISNPFGVRQLDLKDGYYFHCRCPKCKKGSRFAAEDEFCKMGEDLDDDWFKLADELVERHRDVLDKYMVPVNDAKAQERLTAMQAEAFTVAQQKGAVSVDDIKATLKMCINSGMWKWTRQPVPKLCRNLLSVYLANADVYRAFRVGIKLYFEITPVISPQAFSPERLILAWNLSTVVNVLCGPMHEDVCNELAKEAGIELRVVYCGLLFDLYDNIDYMYDDETPFGVLVNGTYEQIIPQLGYPEQQLRDKAKEMRPKIEELARSISVDTI</sequence>
<dbReference type="SMART" id="SM00317">
    <property type="entry name" value="SET"/>
    <property type="match status" value="1"/>
</dbReference>
<dbReference type="EMBL" id="JAGTJQ010000005">
    <property type="protein sequence ID" value="KAH7030762.1"/>
    <property type="molecule type" value="Genomic_DNA"/>
</dbReference>
<dbReference type="InterPro" id="IPR002893">
    <property type="entry name" value="Znf_MYND"/>
</dbReference>
<gene>
    <name evidence="7" type="ORF">B0I36DRAFT_348951</name>
</gene>
<dbReference type="PROSITE" id="PS50280">
    <property type="entry name" value="SET"/>
    <property type="match status" value="1"/>
</dbReference>
<dbReference type="Gene3D" id="6.10.140.2220">
    <property type="match status" value="1"/>
</dbReference>
<evidence type="ECO:0000313" key="8">
    <source>
        <dbReference type="Proteomes" id="UP000756346"/>
    </source>
</evidence>
<comment type="caution">
    <text evidence="7">The sequence shown here is derived from an EMBL/GenBank/DDBJ whole genome shotgun (WGS) entry which is preliminary data.</text>
</comment>
<dbReference type="Proteomes" id="UP000756346">
    <property type="component" value="Unassembled WGS sequence"/>
</dbReference>
<dbReference type="GO" id="GO:0005634">
    <property type="term" value="C:nucleus"/>
    <property type="evidence" value="ECO:0007669"/>
    <property type="project" value="TreeGrafter"/>
</dbReference>
<evidence type="ECO:0000256" key="3">
    <source>
        <dbReference type="ARBA" id="ARBA00022833"/>
    </source>
</evidence>
<dbReference type="OrthoDB" id="5945798at2759"/>
<feature type="domain" description="MYND-type" evidence="6">
    <location>
        <begin position="94"/>
        <end position="152"/>
    </location>
</feature>
<dbReference type="InterPro" id="IPR001214">
    <property type="entry name" value="SET_dom"/>
</dbReference>
<name>A0A9P8Y6A8_9PEZI</name>
<dbReference type="SUPFAM" id="SSF82199">
    <property type="entry name" value="SET domain"/>
    <property type="match status" value="1"/>
</dbReference>
<evidence type="ECO:0000256" key="4">
    <source>
        <dbReference type="PROSITE-ProRule" id="PRU00134"/>
    </source>
</evidence>
<dbReference type="RefSeq" id="XP_046012442.1">
    <property type="nucleotide sequence ID" value="XM_046156744.1"/>
</dbReference>
<dbReference type="SUPFAM" id="SSF144232">
    <property type="entry name" value="HIT/MYND zinc finger-like"/>
    <property type="match status" value="1"/>
</dbReference>
<dbReference type="GO" id="GO:0008270">
    <property type="term" value="F:zinc ion binding"/>
    <property type="evidence" value="ECO:0007669"/>
    <property type="project" value="UniProtKB-KW"/>
</dbReference>
<feature type="domain" description="SET" evidence="5">
    <location>
        <begin position="46"/>
        <end position="312"/>
    </location>
</feature>
<evidence type="ECO:0000256" key="2">
    <source>
        <dbReference type="ARBA" id="ARBA00022771"/>
    </source>
</evidence>
<evidence type="ECO:0000259" key="6">
    <source>
        <dbReference type="PROSITE" id="PS50865"/>
    </source>
</evidence>
<dbReference type="PROSITE" id="PS50865">
    <property type="entry name" value="ZF_MYND_2"/>
    <property type="match status" value="1"/>
</dbReference>
<dbReference type="Gene3D" id="1.10.220.160">
    <property type="match status" value="1"/>
</dbReference>
<dbReference type="PANTHER" id="PTHR12197:SF251">
    <property type="entry name" value="EG:BACR7C10.4 PROTEIN"/>
    <property type="match status" value="1"/>
</dbReference>
<dbReference type="InterPro" id="IPR046341">
    <property type="entry name" value="SET_dom_sf"/>
</dbReference>
<dbReference type="Gene3D" id="2.170.270.10">
    <property type="entry name" value="SET domain"/>
    <property type="match status" value="1"/>
</dbReference>
<dbReference type="Pfam" id="PF00856">
    <property type="entry name" value="SET"/>
    <property type="match status" value="1"/>
</dbReference>
<keyword evidence="3" id="KW-0862">Zinc</keyword>
<keyword evidence="8" id="KW-1185">Reference proteome</keyword>
<evidence type="ECO:0000256" key="1">
    <source>
        <dbReference type="ARBA" id="ARBA00022723"/>
    </source>
</evidence>
<dbReference type="GeneID" id="70186290"/>
<dbReference type="Pfam" id="PF01753">
    <property type="entry name" value="zf-MYND"/>
    <property type="match status" value="1"/>
</dbReference>
<reference evidence="7" key="1">
    <citation type="journal article" date="2021" name="Nat. Commun.">
        <title>Genetic determinants of endophytism in the Arabidopsis root mycobiome.</title>
        <authorList>
            <person name="Mesny F."/>
            <person name="Miyauchi S."/>
            <person name="Thiergart T."/>
            <person name="Pickel B."/>
            <person name="Atanasova L."/>
            <person name="Karlsson M."/>
            <person name="Huettel B."/>
            <person name="Barry K.W."/>
            <person name="Haridas S."/>
            <person name="Chen C."/>
            <person name="Bauer D."/>
            <person name="Andreopoulos W."/>
            <person name="Pangilinan J."/>
            <person name="LaButti K."/>
            <person name="Riley R."/>
            <person name="Lipzen A."/>
            <person name="Clum A."/>
            <person name="Drula E."/>
            <person name="Henrissat B."/>
            <person name="Kohler A."/>
            <person name="Grigoriev I.V."/>
            <person name="Martin F.M."/>
            <person name="Hacquard S."/>
        </authorList>
    </citation>
    <scope>NUCLEOTIDE SEQUENCE</scope>
    <source>
        <strain evidence="7">MPI-CAGE-CH-0230</strain>
    </source>
</reference>
<accession>A0A9P8Y6A8</accession>
<dbReference type="CDD" id="cd08161">
    <property type="entry name" value="SET"/>
    <property type="match status" value="1"/>
</dbReference>